<dbReference type="RefSeq" id="WP_262435681.1">
    <property type="nucleotide sequence ID" value="NZ_JACRTF010000001.1"/>
</dbReference>
<name>A0A926F2P3_9BACT</name>
<dbReference type="GO" id="GO:0019305">
    <property type="term" value="P:dTDP-rhamnose biosynthetic process"/>
    <property type="evidence" value="ECO:0007669"/>
    <property type="project" value="TreeGrafter"/>
</dbReference>
<dbReference type="AlphaFoldDB" id="A0A926F2P3"/>
<dbReference type="Proteomes" id="UP000651085">
    <property type="component" value="Unassembled WGS sequence"/>
</dbReference>
<dbReference type="InterPro" id="IPR029903">
    <property type="entry name" value="RmlD-like-bd"/>
</dbReference>
<evidence type="ECO:0000256" key="3">
    <source>
        <dbReference type="ARBA" id="ARBA00012929"/>
    </source>
</evidence>
<organism evidence="8 9">
    <name type="scientific">Jilunia laotingensis</name>
    <dbReference type="NCBI Taxonomy" id="2763675"/>
    <lineage>
        <taxon>Bacteria</taxon>
        <taxon>Pseudomonadati</taxon>
        <taxon>Bacteroidota</taxon>
        <taxon>Bacteroidia</taxon>
        <taxon>Bacteroidales</taxon>
        <taxon>Bacteroidaceae</taxon>
        <taxon>Jilunia</taxon>
    </lineage>
</organism>
<dbReference type="InterPro" id="IPR036291">
    <property type="entry name" value="NAD(P)-bd_dom_sf"/>
</dbReference>
<evidence type="ECO:0000256" key="5">
    <source>
        <dbReference type="ARBA" id="ARBA00048200"/>
    </source>
</evidence>
<keyword evidence="6 8" id="KW-0560">Oxidoreductase</keyword>
<comment type="catalytic activity">
    <reaction evidence="5">
        <text>dTDP-beta-L-rhamnose + NADP(+) = dTDP-4-dehydro-beta-L-rhamnose + NADPH + H(+)</text>
        <dbReference type="Rhea" id="RHEA:21796"/>
        <dbReference type="ChEBI" id="CHEBI:15378"/>
        <dbReference type="ChEBI" id="CHEBI:57510"/>
        <dbReference type="ChEBI" id="CHEBI:57783"/>
        <dbReference type="ChEBI" id="CHEBI:58349"/>
        <dbReference type="ChEBI" id="CHEBI:62830"/>
        <dbReference type="EC" id="1.1.1.133"/>
    </reaction>
</comment>
<dbReference type="InterPro" id="IPR005913">
    <property type="entry name" value="dTDP_dehydrorham_reduct"/>
</dbReference>
<comment type="function">
    <text evidence="6">Catalyzes the reduction of dTDP-6-deoxy-L-lyxo-4-hexulose to yield dTDP-L-rhamnose.</text>
</comment>
<dbReference type="PANTHER" id="PTHR10491">
    <property type="entry name" value="DTDP-4-DEHYDRORHAMNOSE REDUCTASE"/>
    <property type="match status" value="1"/>
</dbReference>
<sequence length="295" mass="33260">MNILIIGANGFTGRRILNDLVAREKYNISACSLHEDILPGKGYQFIRTDIRNASGMQSLFKEVCPDIVINTSALSVPDYCENHHNEAQSININAVEHLAHACEQYGSRLIHLSTDFVFDGRSEHLYTEEDEPNPINYYGITKYEGEQRVAEYCGNYAIVRVVVVYGKAFPGQHGNILQLVADKLRKGETIRVVSDQWRTPTFVGDISQAVERLMTHPKNGIYHICGNNCVTIAEMAYRVADILSLDRTLIHPVTTEEMQEATPRPRFSGLSIAKAKREINYQPHSLDEGIKEMFS</sequence>
<feature type="domain" description="RmlD-like substrate binding" evidence="7">
    <location>
        <begin position="1"/>
        <end position="294"/>
    </location>
</feature>
<comment type="similarity">
    <text evidence="2 6">Belongs to the dTDP-4-dehydrorhamnose reductase family.</text>
</comment>
<evidence type="ECO:0000256" key="4">
    <source>
        <dbReference type="ARBA" id="ARBA00017099"/>
    </source>
</evidence>
<comment type="pathway">
    <text evidence="1 6">Carbohydrate biosynthesis; dTDP-L-rhamnose biosynthesis.</text>
</comment>
<keyword evidence="9" id="KW-1185">Reference proteome</keyword>
<evidence type="ECO:0000259" key="7">
    <source>
        <dbReference type="Pfam" id="PF04321"/>
    </source>
</evidence>
<dbReference type="Gene3D" id="3.40.50.720">
    <property type="entry name" value="NAD(P)-binding Rossmann-like Domain"/>
    <property type="match status" value="1"/>
</dbReference>
<dbReference type="NCBIfam" id="TIGR01214">
    <property type="entry name" value="rmlD"/>
    <property type="match status" value="1"/>
</dbReference>
<protein>
    <recommendedName>
        <fullName evidence="4 6">dTDP-4-dehydrorhamnose reductase</fullName>
        <ecNumber evidence="3 6">1.1.1.133</ecNumber>
    </recommendedName>
</protein>
<dbReference type="CDD" id="cd05254">
    <property type="entry name" value="dTDP_HR_like_SDR_e"/>
    <property type="match status" value="1"/>
</dbReference>
<dbReference type="GO" id="GO:0008831">
    <property type="term" value="F:dTDP-4-dehydrorhamnose reductase activity"/>
    <property type="evidence" value="ECO:0007669"/>
    <property type="project" value="UniProtKB-EC"/>
</dbReference>
<dbReference type="EC" id="1.1.1.133" evidence="3 6"/>
<evidence type="ECO:0000313" key="8">
    <source>
        <dbReference type="EMBL" id="MBC8594588.1"/>
    </source>
</evidence>
<dbReference type="PANTHER" id="PTHR10491:SF4">
    <property type="entry name" value="METHIONINE ADENOSYLTRANSFERASE 2 SUBUNIT BETA"/>
    <property type="match status" value="1"/>
</dbReference>
<evidence type="ECO:0000256" key="6">
    <source>
        <dbReference type="RuleBase" id="RU364082"/>
    </source>
</evidence>
<accession>A0A926F2P3</accession>
<dbReference type="Pfam" id="PF04321">
    <property type="entry name" value="RmlD_sub_bind"/>
    <property type="match status" value="1"/>
</dbReference>
<dbReference type="GO" id="GO:0005829">
    <property type="term" value="C:cytosol"/>
    <property type="evidence" value="ECO:0007669"/>
    <property type="project" value="TreeGrafter"/>
</dbReference>
<dbReference type="SUPFAM" id="SSF51735">
    <property type="entry name" value="NAD(P)-binding Rossmann-fold domains"/>
    <property type="match status" value="1"/>
</dbReference>
<reference evidence="8" key="1">
    <citation type="submission" date="2020-08" db="EMBL/GenBank/DDBJ databases">
        <title>Genome public.</title>
        <authorList>
            <person name="Liu C."/>
            <person name="Sun Q."/>
        </authorList>
    </citation>
    <scope>NUCLEOTIDE SEQUENCE</scope>
    <source>
        <strain evidence="8">N12</strain>
    </source>
</reference>
<evidence type="ECO:0000313" key="9">
    <source>
        <dbReference type="Proteomes" id="UP000651085"/>
    </source>
</evidence>
<evidence type="ECO:0000256" key="2">
    <source>
        <dbReference type="ARBA" id="ARBA00010944"/>
    </source>
</evidence>
<evidence type="ECO:0000256" key="1">
    <source>
        <dbReference type="ARBA" id="ARBA00004781"/>
    </source>
</evidence>
<proteinExistence type="inferred from homology"/>
<comment type="caution">
    <text evidence="8">The sequence shown here is derived from an EMBL/GenBank/DDBJ whole genome shotgun (WGS) entry which is preliminary data.</text>
</comment>
<keyword evidence="6" id="KW-0521">NADP</keyword>
<gene>
    <name evidence="8" type="primary">rfbD</name>
    <name evidence="8" type="ORF">H8744_15360</name>
</gene>
<dbReference type="EMBL" id="JACRTF010000001">
    <property type="protein sequence ID" value="MBC8594588.1"/>
    <property type="molecule type" value="Genomic_DNA"/>
</dbReference>